<accession>A0ACB9QZ17</accession>
<sequence length="557" mass="60989">MGNCAATSLKVSNRERTPLPIHTPFHLPSPLPTFPSGSTGFALGTIHLGGGFWVYQVSSLAKVWECYDGGPDGRGATFFEPSDLPEGCFPLGCYAQQNSRPLHGRVLVGKDESDGCEGGILAKPLDYALVWSSESATIRQNGYGYFWLPVPPDGYKALGHVVSTSAEKPSVDKVRCVRSDFTDDSEMHCCIWRPGKEGDANAFGVYETRPRNRGIDALDVSVGTFSAHNDIAISISCLKNNSANYTSSMPDLSQIQTLFQAYAPVVYFHPNERYLPSSVNWYFNNGALLYKRGNEANPEAIEPDGANLPQDGSNDGEYWIDLPVDENARERVKKGDLQSAQGYLHVKPMHGGTITDIAIWIFYPFNGPGRAKVQLITVPLGRVGEHIGDWEHLTLRISNFTGELLCAYFSQHSKGAWVDATELQFHKDNKFVAYSSLNGHAMYPKPGLVLQGNRGVGIRNDAGKSNYMLDTGTAFSLVAGDYLGESVTSPTWLNYSRKWGPRISYDSAEDVAKAVKALPARMKSAVENLVKSLPNELFGEDGPTGPKTKRNWGGDEL</sequence>
<comment type="caution">
    <text evidence="1">The sequence shown here is derived from an EMBL/GenBank/DDBJ whole genome shotgun (WGS) entry which is preliminary data.</text>
</comment>
<dbReference type="EMBL" id="CM042884">
    <property type="protein sequence ID" value="KAI4371513.1"/>
    <property type="molecule type" value="Genomic_DNA"/>
</dbReference>
<evidence type="ECO:0000313" key="2">
    <source>
        <dbReference type="Proteomes" id="UP001057402"/>
    </source>
</evidence>
<gene>
    <name evidence="1" type="ORF">MLD38_019740</name>
</gene>
<organism evidence="1 2">
    <name type="scientific">Melastoma candidum</name>
    <dbReference type="NCBI Taxonomy" id="119954"/>
    <lineage>
        <taxon>Eukaryota</taxon>
        <taxon>Viridiplantae</taxon>
        <taxon>Streptophyta</taxon>
        <taxon>Embryophyta</taxon>
        <taxon>Tracheophyta</taxon>
        <taxon>Spermatophyta</taxon>
        <taxon>Magnoliopsida</taxon>
        <taxon>eudicotyledons</taxon>
        <taxon>Gunneridae</taxon>
        <taxon>Pentapetalae</taxon>
        <taxon>rosids</taxon>
        <taxon>malvids</taxon>
        <taxon>Myrtales</taxon>
        <taxon>Melastomataceae</taxon>
        <taxon>Melastomatoideae</taxon>
        <taxon>Melastomateae</taxon>
        <taxon>Melastoma</taxon>
    </lineage>
</organism>
<reference evidence="2" key="1">
    <citation type="journal article" date="2023" name="Front. Plant Sci.">
        <title>Chromosomal-level genome assembly of Melastoma candidum provides insights into trichome evolution.</title>
        <authorList>
            <person name="Zhong Y."/>
            <person name="Wu W."/>
            <person name="Sun C."/>
            <person name="Zou P."/>
            <person name="Liu Y."/>
            <person name="Dai S."/>
            <person name="Zhou R."/>
        </authorList>
    </citation>
    <scope>NUCLEOTIDE SEQUENCE [LARGE SCALE GENOMIC DNA]</scope>
</reference>
<proteinExistence type="predicted"/>
<dbReference type="Proteomes" id="UP001057402">
    <property type="component" value="Chromosome 5"/>
</dbReference>
<name>A0ACB9QZ17_9MYRT</name>
<protein>
    <submittedName>
        <fullName evidence="1">Uncharacterized protein</fullName>
    </submittedName>
</protein>
<keyword evidence="2" id="KW-1185">Reference proteome</keyword>
<evidence type="ECO:0000313" key="1">
    <source>
        <dbReference type="EMBL" id="KAI4371513.1"/>
    </source>
</evidence>